<gene>
    <name evidence="12" type="ORF">TRUGW13939_01657</name>
</gene>
<dbReference type="EMBL" id="CP055898">
    <property type="protein sequence ID" value="QKX54570.1"/>
    <property type="molecule type" value="Genomic_DNA"/>
</dbReference>
<feature type="transmembrane region" description="Helical" evidence="8">
    <location>
        <begin position="491"/>
        <end position="508"/>
    </location>
</feature>
<name>A0A7H8QKS5_TALRU</name>
<evidence type="ECO:0008006" key="14">
    <source>
        <dbReference type="Google" id="ProtNLM"/>
    </source>
</evidence>
<evidence type="ECO:0000313" key="13">
    <source>
        <dbReference type="Proteomes" id="UP000509510"/>
    </source>
</evidence>
<reference evidence="13" key="1">
    <citation type="submission" date="2020-06" db="EMBL/GenBank/DDBJ databases">
        <title>A chromosome-scale genome assembly of Talaromyces rugulosus W13939.</title>
        <authorList>
            <person name="Wang B."/>
            <person name="Guo L."/>
            <person name="Ye K."/>
            <person name="Wang L."/>
        </authorList>
    </citation>
    <scope>NUCLEOTIDE SEQUENCE [LARGE SCALE GENOMIC DNA]</scope>
    <source>
        <strain evidence="13">W13939</strain>
    </source>
</reference>
<dbReference type="Proteomes" id="UP000509510">
    <property type="component" value="Chromosome I"/>
</dbReference>
<feature type="transmembrane region" description="Helical" evidence="8">
    <location>
        <begin position="176"/>
        <end position="195"/>
    </location>
</feature>
<feature type="transmembrane region" description="Helical" evidence="8">
    <location>
        <begin position="45"/>
        <end position="66"/>
    </location>
</feature>
<evidence type="ECO:0000256" key="3">
    <source>
        <dbReference type="ARBA" id="ARBA00022448"/>
    </source>
</evidence>
<comment type="similarity">
    <text evidence="2">Belongs to the CSC1 (TC 1.A.17) family.</text>
</comment>
<feature type="domain" description="CSC1/OSCA1-like 7TM region" evidence="9">
    <location>
        <begin position="433"/>
        <end position="711"/>
    </location>
</feature>
<dbReference type="InterPro" id="IPR027815">
    <property type="entry name" value="CSC1/OSCA1-like_cyt"/>
</dbReference>
<feature type="transmembrane region" description="Helical" evidence="8">
    <location>
        <begin position="580"/>
        <end position="606"/>
    </location>
</feature>
<evidence type="ECO:0000259" key="11">
    <source>
        <dbReference type="Pfam" id="PF14703"/>
    </source>
</evidence>
<evidence type="ECO:0000256" key="4">
    <source>
        <dbReference type="ARBA" id="ARBA00022692"/>
    </source>
</evidence>
<evidence type="ECO:0000256" key="8">
    <source>
        <dbReference type="SAM" id="Phobius"/>
    </source>
</evidence>
<dbReference type="PANTHER" id="PTHR13018">
    <property type="entry name" value="PROBABLE MEMBRANE PROTEIN DUF221-RELATED"/>
    <property type="match status" value="1"/>
</dbReference>
<feature type="transmembrane region" description="Helical" evidence="8">
    <location>
        <begin position="627"/>
        <end position="647"/>
    </location>
</feature>
<keyword evidence="13" id="KW-1185">Reference proteome</keyword>
<evidence type="ECO:0000259" key="9">
    <source>
        <dbReference type="Pfam" id="PF02714"/>
    </source>
</evidence>
<sequence length="833" mass="94259">MAYVLDNTKVEGVAAPILPSVMQNWTNPGNDTGHWGDMTNNNRDLATQFVISISLGVVAFFSFCFLRPKWAELYAARRRRRTAASSLPDLPDTLFGWIPVLYRINDEQVLDSAGLDAYAFLSFFKFALRFLSATFVFAATIISPLHLRYLGRTGIPGVDRPPNDDDDTLKKDPTYLWIYVIFPYLFTGIAIYLLIQQTDKIIQIRQKYLGSQTSTTDRTIRLAGIPPELRSEEAIKEYIESMQIGNVETVSLCRNWHELDTLMDERKKILRQLERAWTKHLGYKQNKRYHDTLPLVRAARVRSPSFGSEAGTENSQLLGSENGRVPTRTTEDGRPKHRMWYGPLKLRYKKIDSIDYYEEKLRLTDERIVAARQKDYATSGLAFVTMESTAACQIAVQAILDPNPMQMAATLAPAPADVVWKNTYISRSNRVYRSWTITAVIGFLTVFWSVLLLPFVSLLNLRTLHEVIPGLADALARHPLVGSLVQTSLPTLFWSSLTVVVPYLYSWLSDLQGMTSRGDMELSLISKNFFFSFFNLFLIFTVLGSGSNFWDLLKQIQDTFKDATTIAFALANSLEGLSRFYINLIILQGLGLFPFRLLEFGSVIMYPINVLSAKTPREYAELSTPPMFRYGFSIPQTILILVICIVYSVFPSSWLICLCGLIYFFLGHLIYKYQLLYAMDHQQHSTGRAWPMICSRVLLGLVFFQLAVIGSLALRQAVTKSLLLVPLMGGTVWFIYYFARTYEPLMKFIALRSIDQDRPNDSENALTSPTLVSPPSGLDRDSLPVLIGGREIGMRLKKYVNPNLTVPLDGAWIPSSDGSIMIRPGAYGDETTE</sequence>
<feature type="transmembrane region" description="Helical" evidence="8">
    <location>
        <begin position="529"/>
        <end position="550"/>
    </location>
</feature>
<evidence type="ECO:0000256" key="7">
    <source>
        <dbReference type="SAM" id="MobiDB-lite"/>
    </source>
</evidence>
<dbReference type="InterPro" id="IPR045122">
    <property type="entry name" value="Csc1-like"/>
</dbReference>
<accession>A0A7H8QKS5</accession>
<evidence type="ECO:0000256" key="5">
    <source>
        <dbReference type="ARBA" id="ARBA00022989"/>
    </source>
</evidence>
<evidence type="ECO:0000313" key="12">
    <source>
        <dbReference type="EMBL" id="QKX54570.1"/>
    </source>
</evidence>
<keyword evidence="3" id="KW-0813">Transport</keyword>
<dbReference type="AlphaFoldDB" id="A0A7H8QKS5"/>
<keyword evidence="4 8" id="KW-0812">Transmembrane</keyword>
<dbReference type="RefSeq" id="XP_035340749.1">
    <property type="nucleotide sequence ID" value="XM_035484856.1"/>
</dbReference>
<dbReference type="Pfam" id="PF14703">
    <property type="entry name" value="PHM7_cyt"/>
    <property type="match status" value="1"/>
</dbReference>
<dbReference type="Pfam" id="PF02714">
    <property type="entry name" value="RSN1_7TM"/>
    <property type="match status" value="1"/>
</dbReference>
<keyword evidence="5 8" id="KW-1133">Transmembrane helix</keyword>
<dbReference type="KEGG" id="trg:TRUGW13939_01657"/>
<dbReference type="InterPro" id="IPR032880">
    <property type="entry name" value="CSC1/OSCA1-like_N"/>
</dbReference>
<evidence type="ECO:0000256" key="6">
    <source>
        <dbReference type="ARBA" id="ARBA00023136"/>
    </source>
</evidence>
<feature type="domain" description="CSC1/OSCA1-like N-terminal transmembrane" evidence="10">
    <location>
        <begin position="45"/>
        <end position="196"/>
    </location>
</feature>
<dbReference type="GO" id="GO:0005886">
    <property type="term" value="C:plasma membrane"/>
    <property type="evidence" value="ECO:0007669"/>
    <property type="project" value="TreeGrafter"/>
</dbReference>
<evidence type="ECO:0000256" key="2">
    <source>
        <dbReference type="ARBA" id="ARBA00007779"/>
    </source>
</evidence>
<feature type="domain" description="CSC1/OSCA1-like cytosolic" evidence="11">
    <location>
        <begin position="217"/>
        <end position="422"/>
    </location>
</feature>
<dbReference type="OrthoDB" id="1689567at2759"/>
<comment type="subcellular location">
    <subcellularLocation>
        <location evidence="1">Membrane</location>
        <topology evidence="1">Multi-pass membrane protein</topology>
    </subcellularLocation>
</comment>
<protein>
    <recommendedName>
        <fullName evidence="14">CSC1/OSCA1-like 7TM region domain-containing protein</fullName>
    </recommendedName>
</protein>
<dbReference type="Pfam" id="PF13967">
    <property type="entry name" value="RSN1_TM"/>
    <property type="match status" value="1"/>
</dbReference>
<dbReference type="GeneID" id="55989167"/>
<feature type="transmembrane region" description="Helical" evidence="8">
    <location>
        <begin position="692"/>
        <end position="714"/>
    </location>
</feature>
<evidence type="ECO:0000256" key="1">
    <source>
        <dbReference type="ARBA" id="ARBA00004141"/>
    </source>
</evidence>
<organism evidence="12 13">
    <name type="scientific">Talaromyces rugulosus</name>
    <name type="common">Penicillium rugulosum</name>
    <dbReference type="NCBI Taxonomy" id="121627"/>
    <lineage>
        <taxon>Eukaryota</taxon>
        <taxon>Fungi</taxon>
        <taxon>Dikarya</taxon>
        <taxon>Ascomycota</taxon>
        <taxon>Pezizomycotina</taxon>
        <taxon>Eurotiomycetes</taxon>
        <taxon>Eurotiomycetidae</taxon>
        <taxon>Eurotiales</taxon>
        <taxon>Trichocomaceae</taxon>
        <taxon>Talaromyces</taxon>
        <taxon>Talaromyces sect. Islandici</taxon>
    </lineage>
</organism>
<feature type="transmembrane region" description="Helical" evidence="8">
    <location>
        <begin position="435"/>
        <end position="456"/>
    </location>
</feature>
<dbReference type="InterPro" id="IPR003864">
    <property type="entry name" value="CSC1/OSCA1-like_7TM"/>
</dbReference>
<feature type="transmembrane region" description="Helical" evidence="8">
    <location>
        <begin position="126"/>
        <end position="147"/>
    </location>
</feature>
<evidence type="ECO:0000259" key="10">
    <source>
        <dbReference type="Pfam" id="PF13967"/>
    </source>
</evidence>
<keyword evidence="6 8" id="KW-0472">Membrane</keyword>
<dbReference type="GO" id="GO:0005227">
    <property type="term" value="F:calcium-activated cation channel activity"/>
    <property type="evidence" value="ECO:0007669"/>
    <property type="project" value="InterPro"/>
</dbReference>
<dbReference type="PANTHER" id="PTHR13018:SF5">
    <property type="entry name" value="RE44586P"/>
    <property type="match status" value="1"/>
</dbReference>
<feature type="transmembrane region" description="Helical" evidence="8">
    <location>
        <begin position="653"/>
        <end position="671"/>
    </location>
</feature>
<feature type="region of interest" description="Disordered" evidence="7">
    <location>
        <begin position="304"/>
        <end position="336"/>
    </location>
</feature>
<feature type="transmembrane region" description="Helical" evidence="8">
    <location>
        <begin position="720"/>
        <end position="739"/>
    </location>
</feature>
<proteinExistence type="inferred from homology"/>